<gene>
    <name evidence="1" type="ORF">BPAG_LOCUS13380</name>
</gene>
<sequence>MIRNAIMWRRSPLSESFDLANDIIKITNANN</sequence>
<reference evidence="1 2" key="2">
    <citation type="submission" date="2018-11" db="EMBL/GenBank/DDBJ databases">
        <authorList>
            <consortium name="Pathogen Informatics"/>
        </authorList>
    </citation>
    <scope>NUCLEOTIDE SEQUENCE [LARGE SCALE GENOMIC DNA]</scope>
</reference>
<dbReference type="AlphaFoldDB" id="A0A0N4TWX6"/>
<protein>
    <submittedName>
        <fullName evidence="3">Transposase</fullName>
    </submittedName>
</protein>
<name>A0A0N4TWX6_BRUPA</name>
<accession>A0A0N4TWX6</accession>
<dbReference type="Proteomes" id="UP000278627">
    <property type="component" value="Unassembled WGS sequence"/>
</dbReference>
<evidence type="ECO:0000313" key="2">
    <source>
        <dbReference type="Proteomes" id="UP000278627"/>
    </source>
</evidence>
<dbReference type="EMBL" id="UZAD01013385">
    <property type="protein sequence ID" value="VDN94565.1"/>
    <property type="molecule type" value="Genomic_DNA"/>
</dbReference>
<evidence type="ECO:0000313" key="1">
    <source>
        <dbReference type="EMBL" id="VDN94565.1"/>
    </source>
</evidence>
<dbReference type="WBParaSite" id="BPAG_0001345201-mRNA-1">
    <property type="protein sequence ID" value="BPAG_0001345201-mRNA-1"/>
    <property type="gene ID" value="BPAG_0001345201"/>
</dbReference>
<keyword evidence="2" id="KW-1185">Reference proteome</keyword>
<evidence type="ECO:0000313" key="3">
    <source>
        <dbReference type="WBParaSite" id="BPAG_0001345201-mRNA-1"/>
    </source>
</evidence>
<reference evidence="3" key="1">
    <citation type="submission" date="2017-02" db="UniProtKB">
        <authorList>
            <consortium name="WormBaseParasite"/>
        </authorList>
    </citation>
    <scope>IDENTIFICATION</scope>
</reference>
<proteinExistence type="predicted"/>
<organism evidence="3">
    <name type="scientific">Brugia pahangi</name>
    <name type="common">Filarial nematode worm</name>
    <dbReference type="NCBI Taxonomy" id="6280"/>
    <lineage>
        <taxon>Eukaryota</taxon>
        <taxon>Metazoa</taxon>
        <taxon>Ecdysozoa</taxon>
        <taxon>Nematoda</taxon>
        <taxon>Chromadorea</taxon>
        <taxon>Rhabditida</taxon>
        <taxon>Spirurina</taxon>
        <taxon>Spiruromorpha</taxon>
        <taxon>Filarioidea</taxon>
        <taxon>Onchocercidae</taxon>
        <taxon>Brugia</taxon>
    </lineage>
</organism>